<keyword evidence="2" id="KW-1185">Reference proteome</keyword>
<dbReference type="OrthoDB" id="26681at2759"/>
<dbReference type="InParanoid" id="E2AP01"/>
<name>E2AP01_CAMFO</name>
<gene>
    <name evidence="1" type="ORF">EAG_03603</name>
</gene>
<organism evidence="2">
    <name type="scientific">Camponotus floridanus</name>
    <name type="common">Florida carpenter ant</name>
    <dbReference type="NCBI Taxonomy" id="104421"/>
    <lineage>
        <taxon>Eukaryota</taxon>
        <taxon>Metazoa</taxon>
        <taxon>Ecdysozoa</taxon>
        <taxon>Arthropoda</taxon>
        <taxon>Hexapoda</taxon>
        <taxon>Insecta</taxon>
        <taxon>Pterygota</taxon>
        <taxon>Neoptera</taxon>
        <taxon>Endopterygota</taxon>
        <taxon>Hymenoptera</taxon>
        <taxon>Apocrita</taxon>
        <taxon>Aculeata</taxon>
        <taxon>Formicoidea</taxon>
        <taxon>Formicidae</taxon>
        <taxon>Formicinae</taxon>
        <taxon>Camponotus</taxon>
    </lineage>
</organism>
<evidence type="ECO:0000313" key="1">
    <source>
        <dbReference type="EMBL" id="EFN64833.1"/>
    </source>
</evidence>
<sequence length="113" mass="12823">MDSLERLMSSRSHHPALTAATRSQNAFVQANLCSVIGRKGRHLNGTFCLTGDTMEGIIQCLVFLKAFSMLMEKIKQSQAHDIDRAYNLRRLEITRTMNVMRIGVNRKDVIVMI</sequence>
<reference evidence="1 2" key="1">
    <citation type="journal article" date="2010" name="Science">
        <title>Genomic comparison of the ants Camponotus floridanus and Harpegnathos saltator.</title>
        <authorList>
            <person name="Bonasio R."/>
            <person name="Zhang G."/>
            <person name="Ye C."/>
            <person name="Mutti N.S."/>
            <person name="Fang X."/>
            <person name="Qin N."/>
            <person name="Donahue G."/>
            <person name="Yang P."/>
            <person name="Li Q."/>
            <person name="Li C."/>
            <person name="Zhang P."/>
            <person name="Huang Z."/>
            <person name="Berger S.L."/>
            <person name="Reinberg D."/>
            <person name="Wang J."/>
            <person name="Liebig J."/>
        </authorList>
    </citation>
    <scope>NUCLEOTIDE SEQUENCE [LARGE SCALE GENOMIC DNA]</scope>
    <source>
        <strain evidence="2">C129</strain>
    </source>
</reference>
<protein>
    <submittedName>
        <fullName evidence="1">Uncharacterized protein</fullName>
    </submittedName>
</protein>
<dbReference type="EMBL" id="GL441439">
    <property type="protein sequence ID" value="EFN64833.1"/>
    <property type="molecule type" value="Genomic_DNA"/>
</dbReference>
<evidence type="ECO:0000313" key="2">
    <source>
        <dbReference type="Proteomes" id="UP000000311"/>
    </source>
</evidence>
<accession>E2AP01</accession>
<proteinExistence type="predicted"/>
<dbReference type="Proteomes" id="UP000000311">
    <property type="component" value="Unassembled WGS sequence"/>
</dbReference>
<dbReference type="AlphaFoldDB" id="E2AP01"/>